<sequence length="580" mass="61596">MSETLTRSAEDGPAVLRRDTLEVRRSPAPGAEPSPSAEPRSGRPSRREPLALWTAFFAAYAGLGAVLVLHFDSIVLDAMSRVANGSLVVSSADPHLAAVGFVWNPLPSLAAIPLLLCKGVFPELATKAFAGNLLSAACMAACVAVLAGLLRDAGLRRGSRLALAVAFGLTPMIAYYGANGMSEAYLLLAQLVALRALLRWSRTRHWPALVTVGFALGVGYLARYEAAVSAAAASALVAVTVFLTAEGSASARRRAALTDTLLVAAPVGFVVALWAGLSWLIVGEPFAQFSSAYGNSSQVAQQGADAEAAFSLDRVATSTVQLLALQPLLALLVVVSLVIGVRRRQLALLAPSVLLVPVLGFELLAYLTATTFGWLRFYIATIPLAFVLAGLLLAQVRRQPRSAEHRQGYARPARLAVAGLVVAAVVAPFGTQAMAVESDEVAAEEAPQFDLVFHPETAAAERMERRFENEREIAAYLDAQQLPDQSVLVDNATGYAIVLASKRPHQFMVTTDRQFPEALRTLGANDVQFVLAVPNEQLGRSNAVNVAYPSFFADGAGIGTLAREWAANSDQPAWRLYAVK</sequence>
<proteinExistence type="predicted"/>
<feature type="transmembrane region" description="Helical" evidence="9">
    <location>
        <begin position="415"/>
        <end position="435"/>
    </location>
</feature>
<feature type="transmembrane region" description="Helical" evidence="9">
    <location>
        <begin position="228"/>
        <end position="249"/>
    </location>
</feature>
<evidence type="ECO:0000256" key="8">
    <source>
        <dbReference type="SAM" id="MobiDB-lite"/>
    </source>
</evidence>
<comment type="subcellular location">
    <subcellularLocation>
        <location evidence="1">Cell membrane</location>
        <topology evidence="1">Multi-pass membrane protein</topology>
    </subcellularLocation>
</comment>
<feature type="transmembrane region" description="Helical" evidence="9">
    <location>
        <begin position="320"/>
        <end position="339"/>
    </location>
</feature>
<evidence type="ECO:0000256" key="1">
    <source>
        <dbReference type="ARBA" id="ARBA00004651"/>
    </source>
</evidence>
<evidence type="ECO:0000256" key="6">
    <source>
        <dbReference type="ARBA" id="ARBA00022989"/>
    </source>
</evidence>
<evidence type="ECO:0000313" key="10">
    <source>
        <dbReference type="EMBL" id="NHC13433.1"/>
    </source>
</evidence>
<reference evidence="10 11" key="1">
    <citation type="submission" date="2020-03" db="EMBL/GenBank/DDBJ databases">
        <title>Two novel Motilibacter sp.</title>
        <authorList>
            <person name="Liu S."/>
        </authorList>
    </citation>
    <scope>NUCLEOTIDE SEQUENCE [LARGE SCALE GENOMIC DNA]</scope>
    <source>
        <strain evidence="10 11">E257</strain>
    </source>
</reference>
<comment type="caution">
    <text evidence="10">The sequence shown here is derived from an EMBL/GenBank/DDBJ whole genome shotgun (WGS) entry which is preliminary data.</text>
</comment>
<dbReference type="PANTHER" id="PTHR33908">
    <property type="entry name" value="MANNOSYLTRANSFERASE YKCB-RELATED"/>
    <property type="match status" value="1"/>
</dbReference>
<dbReference type="PANTHER" id="PTHR33908:SF11">
    <property type="entry name" value="MEMBRANE PROTEIN"/>
    <property type="match status" value="1"/>
</dbReference>
<evidence type="ECO:0000256" key="9">
    <source>
        <dbReference type="SAM" id="Phobius"/>
    </source>
</evidence>
<keyword evidence="5 9" id="KW-0812">Transmembrane</keyword>
<feature type="transmembrane region" description="Helical" evidence="9">
    <location>
        <begin position="50"/>
        <end position="71"/>
    </location>
</feature>
<feature type="compositionally biased region" description="Low complexity" evidence="8">
    <location>
        <begin position="26"/>
        <end position="39"/>
    </location>
</feature>
<dbReference type="EMBL" id="JAANNP010000002">
    <property type="protein sequence ID" value="NHC13433.1"/>
    <property type="molecule type" value="Genomic_DNA"/>
</dbReference>
<evidence type="ECO:0000256" key="3">
    <source>
        <dbReference type="ARBA" id="ARBA00022676"/>
    </source>
</evidence>
<feature type="transmembrane region" description="Helical" evidence="9">
    <location>
        <begin position="346"/>
        <end position="369"/>
    </location>
</feature>
<feature type="region of interest" description="Disordered" evidence="8">
    <location>
        <begin position="1"/>
        <end position="45"/>
    </location>
</feature>
<feature type="transmembrane region" description="Helical" evidence="9">
    <location>
        <begin position="375"/>
        <end position="394"/>
    </location>
</feature>
<feature type="compositionally biased region" description="Basic and acidic residues" evidence="8">
    <location>
        <begin position="16"/>
        <end position="25"/>
    </location>
</feature>
<evidence type="ECO:0000256" key="7">
    <source>
        <dbReference type="ARBA" id="ARBA00023136"/>
    </source>
</evidence>
<feature type="transmembrane region" description="Helical" evidence="9">
    <location>
        <begin position="206"/>
        <end position="222"/>
    </location>
</feature>
<dbReference type="RefSeq" id="WP_166279826.1">
    <property type="nucleotide sequence ID" value="NZ_JAANNP010000002.1"/>
</dbReference>
<organism evidence="10 11">
    <name type="scientific">Motilibacter deserti</name>
    <dbReference type="NCBI Taxonomy" id="2714956"/>
    <lineage>
        <taxon>Bacteria</taxon>
        <taxon>Bacillati</taxon>
        <taxon>Actinomycetota</taxon>
        <taxon>Actinomycetes</taxon>
        <taxon>Motilibacterales</taxon>
        <taxon>Motilibacteraceae</taxon>
        <taxon>Motilibacter</taxon>
    </lineage>
</organism>
<evidence type="ECO:0000256" key="2">
    <source>
        <dbReference type="ARBA" id="ARBA00022475"/>
    </source>
</evidence>
<evidence type="ECO:0000256" key="4">
    <source>
        <dbReference type="ARBA" id="ARBA00022679"/>
    </source>
</evidence>
<gene>
    <name evidence="10" type="ORF">G9H71_06515</name>
</gene>
<feature type="transmembrane region" description="Helical" evidence="9">
    <location>
        <begin position="129"/>
        <end position="149"/>
    </location>
</feature>
<name>A0ABX0GSE9_9ACTN</name>
<evidence type="ECO:0000313" key="11">
    <source>
        <dbReference type="Proteomes" id="UP000800981"/>
    </source>
</evidence>
<keyword evidence="7 9" id="KW-0472">Membrane</keyword>
<dbReference type="InterPro" id="IPR050297">
    <property type="entry name" value="LipidA_mod_glycosyltrf_83"/>
</dbReference>
<keyword evidence="11" id="KW-1185">Reference proteome</keyword>
<protein>
    <recommendedName>
        <fullName evidence="12">Dolichyl-phosphate-mannose-protein mannosyltransferase</fullName>
    </recommendedName>
</protein>
<accession>A0ABX0GSE9</accession>
<feature type="transmembrane region" description="Helical" evidence="9">
    <location>
        <begin position="261"/>
        <end position="282"/>
    </location>
</feature>
<dbReference type="Proteomes" id="UP000800981">
    <property type="component" value="Unassembled WGS sequence"/>
</dbReference>
<keyword evidence="6 9" id="KW-1133">Transmembrane helix</keyword>
<keyword evidence="3" id="KW-0328">Glycosyltransferase</keyword>
<evidence type="ECO:0000256" key="5">
    <source>
        <dbReference type="ARBA" id="ARBA00022692"/>
    </source>
</evidence>
<evidence type="ECO:0008006" key="12">
    <source>
        <dbReference type="Google" id="ProtNLM"/>
    </source>
</evidence>
<keyword evidence="2" id="KW-1003">Cell membrane</keyword>
<keyword evidence="4" id="KW-0808">Transferase</keyword>